<dbReference type="EMBL" id="JAEEGA010000007">
    <property type="protein sequence ID" value="MBP1041717.1"/>
    <property type="molecule type" value="Genomic_DNA"/>
</dbReference>
<dbReference type="InterPro" id="IPR029045">
    <property type="entry name" value="ClpP/crotonase-like_dom_sf"/>
</dbReference>
<dbReference type="InterPro" id="IPR001478">
    <property type="entry name" value="PDZ"/>
</dbReference>
<keyword evidence="9" id="KW-1185">Reference proteome</keyword>
<dbReference type="GO" id="GO:0006508">
    <property type="term" value="P:proteolysis"/>
    <property type="evidence" value="ECO:0007669"/>
    <property type="project" value="UniProtKB-KW"/>
</dbReference>
<proteinExistence type="inferred from homology"/>
<reference evidence="8" key="1">
    <citation type="submission" date="2020-12" db="EMBL/GenBank/DDBJ databases">
        <title>Vagococcus allomyrinae sp. nov. and Enterococcus lavae sp. nov., isolated from the larvae of Allomyrina dichotoma.</title>
        <authorList>
            <person name="Lee S.D."/>
        </authorList>
    </citation>
    <scope>NUCLEOTIDE SEQUENCE</scope>
    <source>
        <strain evidence="8">BWB3-3</strain>
    </source>
</reference>
<name>A0A940PBX2_9ENTE</name>
<feature type="transmembrane region" description="Helical" evidence="6">
    <location>
        <begin position="15"/>
        <end position="33"/>
    </location>
</feature>
<evidence type="ECO:0000259" key="7">
    <source>
        <dbReference type="PROSITE" id="PS50106"/>
    </source>
</evidence>
<dbReference type="InterPro" id="IPR036366">
    <property type="entry name" value="PGBDSf"/>
</dbReference>
<dbReference type="SUPFAM" id="SSF52096">
    <property type="entry name" value="ClpP/crotonase"/>
    <property type="match status" value="1"/>
</dbReference>
<dbReference type="PANTHER" id="PTHR32060:SF30">
    <property type="entry name" value="CARBOXY-TERMINAL PROCESSING PROTEASE CTPA"/>
    <property type="match status" value="1"/>
</dbReference>
<keyword evidence="6" id="KW-0812">Transmembrane</keyword>
<comment type="similarity">
    <text evidence="1 5">Belongs to the peptidase S41A family.</text>
</comment>
<dbReference type="InterPro" id="IPR002477">
    <property type="entry name" value="Peptidoglycan-bd-like"/>
</dbReference>
<dbReference type="SUPFAM" id="SSF50156">
    <property type="entry name" value="PDZ domain-like"/>
    <property type="match status" value="1"/>
</dbReference>
<dbReference type="InterPro" id="IPR004447">
    <property type="entry name" value="Peptidase_S41A"/>
</dbReference>
<dbReference type="RefSeq" id="WP_209528086.1">
    <property type="nucleotide sequence ID" value="NZ_JAEEGA010000007.1"/>
</dbReference>
<evidence type="ECO:0000256" key="4">
    <source>
        <dbReference type="ARBA" id="ARBA00022825"/>
    </source>
</evidence>
<dbReference type="Proteomes" id="UP000674938">
    <property type="component" value="Unassembled WGS sequence"/>
</dbReference>
<dbReference type="SUPFAM" id="SSF47090">
    <property type="entry name" value="PGBD-like"/>
    <property type="match status" value="1"/>
</dbReference>
<feature type="domain" description="PDZ" evidence="7">
    <location>
        <begin position="106"/>
        <end position="171"/>
    </location>
</feature>
<organism evidence="8 9">
    <name type="scientific">Vagococcus allomyrinae</name>
    <dbReference type="NCBI Taxonomy" id="2794353"/>
    <lineage>
        <taxon>Bacteria</taxon>
        <taxon>Bacillati</taxon>
        <taxon>Bacillota</taxon>
        <taxon>Bacilli</taxon>
        <taxon>Lactobacillales</taxon>
        <taxon>Enterococcaceae</taxon>
        <taxon>Vagococcus</taxon>
    </lineage>
</organism>
<dbReference type="SMART" id="SM00245">
    <property type="entry name" value="TSPc"/>
    <property type="match status" value="1"/>
</dbReference>
<dbReference type="PROSITE" id="PS50106">
    <property type="entry name" value="PDZ"/>
    <property type="match status" value="1"/>
</dbReference>
<keyword evidence="2 5" id="KW-0645">Protease</keyword>
<keyword evidence="6" id="KW-1133">Transmembrane helix</keyword>
<keyword evidence="3 5" id="KW-0378">Hydrolase</keyword>
<evidence type="ECO:0000256" key="6">
    <source>
        <dbReference type="SAM" id="Phobius"/>
    </source>
</evidence>
<dbReference type="Gene3D" id="2.30.42.10">
    <property type="match status" value="1"/>
</dbReference>
<evidence type="ECO:0000313" key="9">
    <source>
        <dbReference type="Proteomes" id="UP000674938"/>
    </source>
</evidence>
<dbReference type="GO" id="GO:0008236">
    <property type="term" value="F:serine-type peptidase activity"/>
    <property type="evidence" value="ECO:0007669"/>
    <property type="project" value="UniProtKB-KW"/>
</dbReference>
<accession>A0A940PBX2</accession>
<protein>
    <submittedName>
        <fullName evidence="8">PDZ domain-containing protein</fullName>
    </submittedName>
</protein>
<dbReference type="InterPro" id="IPR036365">
    <property type="entry name" value="PGBD-like_sf"/>
</dbReference>
<dbReference type="CDD" id="cd06782">
    <property type="entry name" value="cpPDZ_CPP-like"/>
    <property type="match status" value="1"/>
</dbReference>
<gene>
    <name evidence="8" type="ORF">I6N95_11925</name>
</gene>
<dbReference type="Pfam" id="PF17820">
    <property type="entry name" value="PDZ_6"/>
    <property type="match status" value="1"/>
</dbReference>
<dbReference type="InterPro" id="IPR005151">
    <property type="entry name" value="Tail-specific_protease"/>
</dbReference>
<dbReference type="Gene3D" id="3.30.750.44">
    <property type="match status" value="1"/>
</dbReference>
<dbReference type="Pfam" id="PF03572">
    <property type="entry name" value="Peptidase_S41"/>
    <property type="match status" value="1"/>
</dbReference>
<dbReference type="GO" id="GO:0007165">
    <property type="term" value="P:signal transduction"/>
    <property type="evidence" value="ECO:0007669"/>
    <property type="project" value="TreeGrafter"/>
</dbReference>
<keyword evidence="6" id="KW-0472">Membrane</keyword>
<dbReference type="Gene3D" id="1.10.101.10">
    <property type="entry name" value="PGBD-like superfamily/PGBD"/>
    <property type="match status" value="1"/>
</dbReference>
<keyword evidence="4 5" id="KW-0720">Serine protease</keyword>
<dbReference type="SMART" id="SM00228">
    <property type="entry name" value="PDZ"/>
    <property type="match status" value="1"/>
</dbReference>
<evidence type="ECO:0000256" key="2">
    <source>
        <dbReference type="ARBA" id="ARBA00022670"/>
    </source>
</evidence>
<dbReference type="Pfam" id="PF22694">
    <property type="entry name" value="CtpB_N-like"/>
    <property type="match status" value="1"/>
</dbReference>
<dbReference type="Pfam" id="PF01471">
    <property type="entry name" value="PG_binding_1"/>
    <property type="match status" value="1"/>
</dbReference>
<dbReference type="AlphaFoldDB" id="A0A940PBX2"/>
<dbReference type="InterPro" id="IPR041489">
    <property type="entry name" value="PDZ_6"/>
</dbReference>
<evidence type="ECO:0000256" key="1">
    <source>
        <dbReference type="ARBA" id="ARBA00009179"/>
    </source>
</evidence>
<dbReference type="GO" id="GO:0030288">
    <property type="term" value="C:outer membrane-bounded periplasmic space"/>
    <property type="evidence" value="ECO:0007669"/>
    <property type="project" value="TreeGrafter"/>
</dbReference>
<evidence type="ECO:0000256" key="3">
    <source>
        <dbReference type="ARBA" id="ARBA00022801"/>
    </source>
</evidence>
<dbReference type="InterPro" id="IPR036034">
    <property type="entry name" value="PDZ_sf"/>
</dbReference>
<comment type="caution">
    <text evidence="8">The sequence shown here is derived from an EMBL/GenBank/DDBJ whole genome shotgun (WGS) entry which is preliminary data.</text>
</comment>
<dbReference type="Gene3D" id="3.90.226.10">
    <property type="entry name" value="2-enoyl-CoA Hydratase, Chain A, domain 1"/>
    <property type="match status" value="1"/>
</dbReference>
<evidence type="ECO:0000256" key="5">
    <source>
        <dbReference type="RuleBase" id="RU004404"/>
    </source>
</evidence>
<sequence length="483" mass="52313">MNNKHNNGIPYSRHIISLICVAIIAGGGAYQLNEIKHERAELREVNRYPHSSDLEKINSTYETIVSDYVGDIDKKALIDGAIKGMTTALDDPYSDYFSGDDADSLNATIDGSFEGIGATMSLENEQPVIAEKPMKNSPAENADLKIGDIVTKVDGKETKGRSLDEVVETIKGKKGTDVTLTILRGDESFDVTLTRDEIALETVKGTLDETDKTVGNIIVKSFTKHTADEFKEAIESLRKEGATSFIVDVRNNPGGLLDQVATMASMFLKNGKTIVSFEDKDENKQELVAGKELDGGFKIKEPTVVLVNGSSASASEIFAAALNESAKIPVVGSKTFGKGTVQTVNSLENNTDLKLTTSKWLTPKGEWIHEKGFEPSVKVELPAFYESKSIDRNETYEEGAKGTAIQNLNLVLSGIDDSVTADSDTYTVDTIAAVKKVQESEKLSVTGIVDEATASAIELKLIAKITAKDLPYEKALEEVKKGK</sequence>
<evidence type="ECO:0000313" key="8">
    <source>
        <dbReference type="EMBL" id="MBP1041717.1"/>
    </source>
</evidence>
<dbReference type="PANTHER" id="PTHR32060">
    <property type="entry name" value="TAIL-SPECIFIC PROTEASE"/>
    <property type="match status" value="1"/>
</dbReference>
<dbReference type="GO" id="GO:0004175">
    <property type="term" value="F:endopeptidase activity"/>
    <property type="evidence" value="ECO:0007669"/>
    <property type="project" value="TreeGrafter"/>
</dbReference>
<dbReference type="InterPro" id="IPR055210">
    <property type="entry name" value="CtpA/B_N"/>
</dbReference>
<dbReference type="CDD" id="cd07560">
    <property type="entry name" value="Peptidase_S41_CPP"/>
    <property type="match status" value="1"/>
</dbReference>
<dbReference type="NCBIfam" id="TIGR00225">
    <property type="entry name" value="prc"/>
    <property type="match status" value="1"/>
</dbReference>